<dbReference type="Proteomes" id="UP001066276">
    <property type="component" value="Chromosome 9"/>
</dbReference>
<comment type="caution">
    <text evidence="1">The sequence shown here is derived from an EMBL/GenBank/DDBJ whole genome shotgun (WGS) entry which is preliminary data.</text>
</comment>
<protein>
    <submittedName>
        <fullName evidence="1">Uncharacterized protein</fullName>
    </submittedName>
</protein>
<proteinExistence type="predicted"/>
<evidence type="ECO:0000313" key="1">
    <source>
        <dbReference type="EMBL" id="KAJ1109263.1"/>
    </source>
</evidence>
<reference evidence="1" key="1">
    <citation type="journal article" date="2022" name="bioRxiv">
        <title>Sequencing and chromosome-scale assembly of the giantPleurodeles waltlgenome.</title>
        <authorList>
            <person name="Brown T."/>
            <person name="Elewa A."/>
            <person name="Iarovenko S."/>
            <person name="Subramanian E."/>
            <person name="Araus A.J."/>
            <person name="Petzold A."/>
            <person name="Susuki M."/>
            <person name="Suzuki K.-i.T."/>
            <person name="Hayashi T."/>
            <person name="Toyoda A."/>
            <person name="Oliveira C."/>
            <person name="Osipova E."/>
            <person name="Leigh N.D."/>
            <person name="Simon A."/>
            <person name="Yun M.H."/>
        </authorList>
    </citation>
    <scope>NUCLEOTIDE SEQUENCE</scope>
    <source>
        <strain evidence="1">20211129_DDA</strain>
        <tissue evidence="1">Liver</tissue>
    </source>
</reference>
<name>A0AAV7N4K7_PLEWA</name>
<accession>A0AAV7N4K7</accession>
<feature type="non-terminal residue" evidence="1">
    <location>
        <position position="1"/>
    </location>
</feature>
<organism evidence="1 2">
    <name type="scientific">Pleurodeles waltl</name>
    <name type="common">Iberian ribbed newt</name>
    <dbReference type="NCBI Taxonomy" id="8319"/>
    <lineage>
        <taxon>Eukaryota</taxon>
        <taxon>Metazoa</taxon>
        <taxon>Chordata</taxon>
        <taxon>Craniata</taxon>
        <taxon>Vertebrata</taxon>
        <taxon>Euteleostomi</taxon>
        <taxon>Amphibia</taxon>
        <taxon>Batrachia</taxon>
        <taxon>Caudata</taxon>
        <taxon>Salamandroidea</taxon>
        <taxon>Salamandridae</taxon>
        <taxon>Pleurodelinae</taxon>
        <taxon>Pleurodeles</taxon>
    </lineage>
</organism>
<dbReference type="EMBL" id="JANPWB010000013">
    <property type="protein sequence ID" value="KAJ1109263.1"/>
    <property type="molecule type" value="Genomic_DNA"/>
</dbReference>
<dbReference type="AlphaFoldDB" id="A0AAV7N4K7"/>
<evidence type="ECO:0000313" key="2">
    <source>
        <dbReference type="Proteomes" id="UP001066276"/>
    </source>
</evidence>
<gene>
    <name evidence="1" type="ORF">NDU88_006626</name>
</gene>
<keyword evidence="2" id="KW-1185">Reference proteome</keyword>
<feature type="non-terminal residue" evidence="1">
    <location>
        <position position="55"/>
    </location>
</feature>
<sequence>LMSVSLTTLSSGNAAAGNWNFWCTRGSSSGNPLSLRFTEEEREVPASLKKCGLPS</sequence>